<evidence type="ECO:0000256" key="1">
    <source>
        <dbReference type="SAM" id="MobiDB-lite"/>
    </source>
</evidence>
<feature type="compositionally biased region" description="Polar residues" evidence="1">
    <location>
        <begin position="37"/>
        <end position="47"/>
    </location>
</feature>
<feature type="region of interest" description="Disordered" evidence="1">
    <location>
        <begin position="222"/>
        <end position="368"/>
    </location>
</feature>
<organism evidence="2 3">
    <name type="scientific">Alternaria panax</name>
    <dbReference type="NCBI Taxonomy" id="48097"/>
    <lineage>
        <taxon>Eukaryota</taxon>
        <taxon>Fungi</taxon>
        <taxon>Dikarya</taxon>
        <taxon>Ascomycota</taxon>
        <taxon>Pezizomycotina</taxon>
        <taxon>Dothideomycetes</taxon>
        <taxon>Pleosporomycetidae</taxon>
        <taxon>Pleosporales</taxon>
        <taxon>Pleosporineae</taxon>
        <taxon>Pleosporaceae</taxon>
        <taxon>Alternaria</taxon>
        <taxon>Alternaria sect. Panax</taxon>
    </lineage>
</organism>
<keyword evidence="3" id="KW-1185">Reference proteome</keyword>
<dbReference type="EMBL" id="JAANER010000008">
    <property type="protein sequence ID" value="KAG9186795.1"/>
    <property type="molecule type" value="Genomic_DNA"/>
</dbReference>
<feature type="compositionally biased region" description="Basic and acidic residues" evidence="1">
    <location>
        <begin position="222"/>
        <end position="245"/>
    </location>
</feature>
<dbReference type="Proteomes" id="UP001199106">
    <property type="component" value="Unassembled WGS sequence"/>
</dbReference>
<proteinExistence type="predicted"/>
<reference evidence="2" key="1">
    <citation type="submission" date="2021-07" db="EMBL/GenBank/DDBJ databases">
        <title>Genome Resource of American Ginseng Black Spot Pathogen Alternaria panax.</title>
        <authorList>
            <person name="Qiu C."/>
            <person name="Wang W."/>
            <person name="Liu Z."/>
        </authorList>
    </citation>
    <scope>NUCLEOTIDE SEQUENCE</scope>
    <source>
        <strain evidence="2">BNCC115425</strain>
    </source>
</reference>
<feature type="region of interest" description="Disordered" evidence="1">
    <location>
        <begin position="31"/>
        <end position="80"/>
    </location>
</feature>
<sequence>MTDLQGHIEGFEMADLPEHIEGYGIVDSLTVEPPTADSYTKDTTSPDTDMESLPPLPPSPTLQESTQSRRRTSSPPAPTIYLTGFRCHAADPEYAYAKDKTEDDQPYWFEQAYGAADFNEGVRRRAIRDMPPQQDEVAIIDLDDAGNELSRGTAREQRERTSERILKREQPEWMFGGDEDISRIATEEEGLSQRILTRGEEWKQIEAETERLLIERKEIKAAEKEQKQREKDERHAHRAPIRDRALSLLGFQAKLRQKVKSKPETTKPVDPEAEAQKAHPSLSAVEDRTQLPAQSNHAPLPPALTICNPDPQEATPQPPSTPPRGRAPTRPRATTPPSLKSLTTTATEIDTRSASTALISPGPSSSSATQVQIDVPLVPMPENSGLVRGVGTLERQIPENSGLVQDFGTLERARSLKAKSGGWFGCCLGMRK</sequence>
<protein>
    <submittedName>
        <fullName evidence="2">Uncharacterized protein</fullName>
    </submittedName>
</protein>
<gene>
    <name evidence="2" type="ORF">G6011_09903</name>
</gene>
<name>A0AAD4I2S7_9PLEO</name>
<feature type="compositionally biased region" description="Basic and acidic residues" evidence="1">
    <location>
        <begin position="261"/>
        <end position="277"/>
    </location>
</feature>
<comment type="caution">
    <text evidence="2">The sequence shown here is derived from an EMBL/GenBank/DDBJ whole genome shotgun (WGS) entry which is preliminary data.</text>
</comment>
<evidence type="ECO:0000313" key="2">
    <source>
        <dbReference type="EMBL" id="KAG9186795.1"/>
    </source>
</evidence>
<feature type="compositionally biased region" description="Low complexity" evidence="1">
    <location>
        <begin position="323"/>
        <end position="347"/>
    </location>
</feature>
<evidence type="ECO:0000313" key="3">
    <source>
        <dbReference type="Proteomes" id="UP001199106"/>
    </source>
</evidence>
<feature type="compositionally biased region" description="Polar residues" evidence="1">
    <location>
        <begin position="352"/>
        <end position="368"/>
    </location>
</feature>
<dbReference type="AlphaFoldDB" id="A0AAD4I2S7"/>
<accession>A0AAD4I2S7</accession>